<dbReference type="EMBL" id="JBBUTH010000007">
    <property type="protein sequence ID" value="MEK8051049.1"/>
    <property type="molecule type" value="Genomic_DNA"/>
</dbReference>
<dbReference type="RefSeq" id="WP_341410739.1">
    <property type="nucleotide sequence ID" value="NZ_JBBUTH010000007.1"/>
</dbReference>
<evidence type="ECO:0000256" key="2">
    <source>
        <dbReference type="ARBA" id="ARBA00023125"/>
    </source>
</evidence>
<keyword evidence="2" id="KW-0238">DNA-binding</keyword>
<dbReference type="Pfam" id="PF12833">
    <property type="entry name" value="HTH_18"/>
    <property type="match status" value="1"/>
</dbReference>
<dbReference type="InterPro" id="IPR018060">
    <property type="entry name" value="HTH_AraC"/>
</dbReference>
<accession>A0ABU9CK16</accession>
<dbReference type="Proteomes" id="UP001365405">
    <property type="component" value="Unassembled WGS sequence"/>
</dbReference>
<name>A0ABU9CK16_9BURK</name>
<sequence length="349" mass="38556">MNHAPTLPPPALAQHTVAIVQVRSVLQGAVHQGLDVAPLLARAGIPPALLASPLARVSHTQYALLLRALRRATRSELWGLTARPLPVGSFGQCAARLVHCATLGEALRAGFAFHHLLIDDFTARLQVQGGPDGLARVQIVRRAPFNPRLDYAQKAFMLFGFGLASWLVARRVPLVAVDYTEPQAGSDTSRVYQAPIRHDQPHPGFTFEARWLDLPVVQNPQSLREFLARAPGNLLIKYRDPGSVTERIRRLLRRHLGGEMPSLEDVGEALAMTPQTLRRRLRDEGRGYQALKDDLRRDAAIALLAQPELPLIEVAARVGFSEASTFHRAFKKWCGVAPGEYRHTRLNGN</sequence>
<proteinExistence type="predicted"/>
<keyword evidence="6" id="KW-1185">Reference proteome</keyword>
<protein>
    <submittedName>
        <fullName evidence="5">AraC family transcriptional regulator</fullName>
    </submittedName>
</protein>
<feature type="domain" description="HTH araC/xylS-type" evidence="4">
    <location>
        <begin position="246"/>
        <end position="344"/>
    </location>
</feature>
<dbReference type="InterPro" id="IPR032687">
    <property type="entry name" value="AraC-type_N"/>
</dbReference>
<organism evidence="5 6">
    <name type="scientific">Pseudaquabacterium inlustre</name>
    <dbReference type="NCBI Taxonomy" id="2984192"/>
    <lineage>
        <taxon>Bacteria</taxon>
        <taxon>Pseudomonadati</taxon>
        <taxon>Pseudomonadota</taxon>
        <taxon>Betaproteobacteria</taxon>
        <taxon>Burkholderiales</taxon>
        <taxon>Sphaerotilaceae</taxon>
        <taxon>Pseudaquabacterium</taxon>
    </lineage>
</organism>
<dbReference type="InterPro" id="IPR020449">
    <property type="entry name" value="Tscrpt_reg_AraC-type_HTH"/>
</dbReference>
<dbReference type="PROSITE" id="PS01124">
    <property type="entry name" value="HTH_ARAC_FAMILY_2"/>
    <property type="match status" value="1"/>
</dbReference>
<evidence type="ECO:0000259" key="4">
    <source>
        <dbReference type="PROSITE" id="PS01124"/>
    </source>
</evidence>
<dbReference type="InterPro" id="IPR009057">
    <property type="entry name" value="Homeodomain-like_sf"/>
</dbReference>
<dbReference type="Gene3D" id="1.10.10.60">
    <property type="entry name" value="Homeodomain-like"/>
    <property type="match status" value="1"/>
</dbReference>
<dbReference type="SMART" id="SM00342">
    <property type="entry name" value="HTH_ARAC"/>
    <property type="match status" value="1"/>
</dbReference>
<evidence type="ECO:0000256" key="1">
    <source>
        <dbReference type="ARBA" id="ARBA00023015"/>
    </source>
</evidence>
<keyword evidence="1" id="KW-0805">Transcription regulation</keyword>
<evidence type="ECO:0000256" key="3">
    <source>
        <dbReference type="ARBA" id="ARBA00023163"/>
    </source>
</evidence>
<evidence type="ECO:0000313" key="6">
    <source>
        <dbReference type="Proteomes" id="UP001365405"/>
    </source>
</evidence>
<comment type="caution">
    <text evidence="5">The sequence shown here is derived from an EMBL/GenBank/DDBJ whole genome shotgun (WGS) entry which is preliminary data.</text>
</comment>
<dbReference type="PRINTS" id="PR00032">
    <property type="entry name" value="HTHARAC"/>
</dbReference>
<dbReference type="Pfam" id="PF12625">
    <property type="entry name" value="Arabinose_bd"/>
    <property type="match status" value="1"/>
</dbReference>
<evidence type="ECO:0000313" key="5">
    <source>
        <dbReference type="EMBL" id="MEK8051049.1"/>
    </source>
</evidence>
<dbReference type="PANTHER" id="PTHR47894">
    <property type="entry name" value="HTH-TYPE TRANSCRIPTIONAL REGULATOR GADX"/>
    <property type="match status" value="1"/>
</dbReference>
<dbReference type="PANTHER" id="PTHR47894:SF1">
    <property type="entry name" value="HTH-TYPE TRANSCRIPTIONAL REGULATOR VQSM"/>
    <property type="match status" value="1"/>
</dbReference>
<keyword evidence="3" id="KW-0804">Transcription</keyword>
<dbReference type="SUPFAM" id="SSF46689">
    <property type="entry name" value="Homeodomain-like"/>
    <property type="match status" value="1"/>
</dbReference>
<gene>
    <name evidence="5" type="ORF">AACH10_12435</name>
</gene>
<reference evidence="5 6" key="1">
    <citation type="submission" date="2024-04" db="EMBL/GenBank/DDBJ databases">
        <title>Novel species of the genus Ideonella isolated from streams.</title>
        <authorList>
            <person name="Lu H."/>
        </authorList>
    </citation>
    <scope>NUCLEOTIDE SEQUENCE [LARGE SCALE GENOMIC DNA]</scope>
    <source>
        <strain evidence="5 6">DXS22W</strain>
    </source>
</reference>